<keyword evidence="2 6" id="KW-0479">Metal-binding</keyword>
<dbReference type="Pfam" id="PF01432">
    <property type="entry name" value="Peptidase_M3"/>
    <property type="match status" value="1"/>
</dbReference>
<sequence length="629" mass="69826">MSFQTRRTFLQFAAAAGLLPAAARAATGTTPGTSPATAPDKGSEIPAMWNLAEIYPSPAAWSAERDAVLAALPSLAARRGKLGDPATLRDVLMQQSSLDRRMDRLDAYASLKADENLGDASAQERRSLALALHSKLDEATAWIDPELIALGPDRIDQALATDKALAPFRFHLQDLRRLAPHVLDAKGEALLAAAQQPFSGTEQIRDQLVNADLPWPSITLDGKPVRLDNQNFVAHRTAENRTDRKRVFDSFFGAYKNFESTLGAALATELRDNIFVADARHYPGALEAALAPNAIPRQVYESMIAETNRGLPVLHRYLELRRRILKLPDLAYYDLYVPATTGSPRFDLAAARRNMLAAVAPLGPDYVAKLAHASAAGWMDALPRKGKSSGAYMNPAAYDVHPFVLVNFTDDYEGMTTVTHEFGHAMHTVLDDAAQPYETSQYSTFIAEIPSTANEQFLADYMIRHATDPKQKLFFLDQLCELLRGTYFRQAMLAEFEFTIYDRSQKGEAMSGAKFSQIYLEILRRYYGPGVRVDDLYGIEWAYIPHFYFDFYVYQYATSIAASAFFVDSILRDGAPARDRYLDALRAGGSDHPTVILQRAGLDMSSPAPYRALIDKFSRTLDAMEPLIR</sequence>
<name>A0ABT1W290_9PROT</name>
<evidence type="ECO:0000256" key="3">
    <source>
        <dbReference type="ARBA" id="ARBA00022801"/>
    </source>
</evidence>
<keyword evidence="3 6" id="KW-0378">Hydrolase</keyword>
<dbReference type="InterPro" id="IPR045090">
    <property type="entry name" value="Pept_M3A_M3B"/>
</dbReference>
<dbReference type="RefSeq" id="WP_422920866.1">
    <property type="nucleotide sequence ID" value="NZ_JAMZEJ010000009.1"/>
</dbReference>
<keyword evidence="1 6" id="KW-0645">Protease</keyword>
<dbReference type="PANTHER" id="PTHR11804">
    <property type="entry name" value="PROTEASE M3 THIMET OLIGOPEPTIDASE-RELATED"/>
    <property type="match status" value="1"/>
</dbReference>
<feature type="signal peptide" evidence="7">
    <location>
        <begin position="1"/>
        <end position="25"/>
    </location>
</feature>
<keyword evidence="5 6" id="KW-0482">Metalloprotease</keyword>
<dbReference type="Gene3D" id="1.10.287.830">
    <property type="entry name" value="putative peptidase helix hairpin domain like"/>
    <property type="match status" value="1"/>
</dbReference>
<accession>A0ABT1W290</accession>
<comment type="caution">
    <text evidence="10">The sequence shown here is derived from an EMBL/GenBank/DDBJ whole genome shotgun (WGS) entry which is preliminary data.</text>
</comment>
<evidence type="ECO:0000313" key="10">
    <source>
        <dbReference type="EMBL" id="MCQ8242114.1"/>
    </source>
</evidence>
<gene>
    <name evidence="10" type="ORF">NFI88_14845</name>
</gene>
<comment type="similarity">
    <text evidence="6">Belongs to the peptidase M3 family.</text>
</comment>
<comment type="cofactor">
    <cofactor evidence="6">
        <name>Zn(2+)</name>
        <dbReference type="ChEBI" id="CHEBI:29105"/>
    </cofactor>
    <text evidence="6">Binds 1 zinc ion.</text>
</comment>
<dbReference type="PANTHER" id="PTHR11804:SF84">
    <property type="entry name" value="SACCHAROLYSIN"/>
    <property type="match status" value="1"/>
</dbReference>
<reference evidence="10 11" key="1">
    <citation type="submission" date="2022-06" db="EMBL/GenBank/DDBJ databases">
        <title>Rhizosaccharibacter gen. nov. sp. nov. KSS12, endophytic bacteria isolated from sugarcane.</title>
        <authorList>
            <person name="Pitiwittayakul N."/>
        </authorList>
    </citation>
    <scope>NUCLEOTIDE SEQUENCE [LARGE SCALE GENOMIC DNA]</scope>
    <source>
        <strain evidence="10 11">KSS12</strain>
    </source>
</reference>
<organism evidence="10 11">
    <name type="scientific">Rhizosaccharibacter radicis</name>
    <dbReference type="NCBI Taxonomy" id="2782605"/>
    <lineage>
        <taxon>Bacteria</taxon>
        <taxon>Pseudomonadati</taxon>
        <taxon>Pseudomonadota</taxon>
        <taxon>Alphaproteobacteria</taxon>
        <taxon>Acetobacterales</taxon>
        <taxon>Acetobacteraceae</taxon>
        <taxon>Rhizosaccharibacter</taxon>
    </lineage>
</organism>
<evidence type="ECO:0000256" key="5">
    <source>
        <dbReference type="ARBA" id="ARBA00023049"/>
    </source>
</evidence>
<dbReference type="Gene3D" id="1.20.140.70">
    <property type="entry name" value="Oligopeptidase f, N-terminal domain"/>
    <property type="match status" value="1"/>
</dbReference>
<dbReference type="InterPro" id="IPR006311">
    <property type="entry name" value="TAT_signal"/>
</dbReference>
<evidence type="ECO:0000259" key="8">
    <source>
        <dbReference type="Pfam" id="PF01432"/>
    </source>
</evidence>
<evidence type="ECO:0000256" key="4">
    <source>
        <dbReference type="ARBA" id="ARBA00022833"/>
    </source>
</evidence>
<evidence type="ECO:0000256" key="1">
    <source>
        <dbReference type="ARBA" id="ARBA00022670"/>
    </source>
</evidence>
<evidence type="ECO:0000256" key="6">
    <source>
        <dbReference type="RuleBase" id="RU003435"/>
    </source>
</evidence>
<dbReference type="PROSITE" id="PS51318">
    <property type="entry name" value="TAT"/>
    <property type="match status" value="1"/>
</dbReference>
<proteinExistence type="inferred from homology"/>
<evidence type="ECO:0000313" key="11">
    <source>
        <dbReference type="Proteomes" id="UP001524547"/>
    </source>
</evidence>
<dbReference type="Gene3D" id="1.10.1370.20">
    <property type="entry name" value="Oligoendopeptidase f, C-terminal domain"/>
    <property type="match status" value="1"/>
</dbReference>
<evidence type="ECO:0000256" key="7">
    <source>
        <dbReference type="SAM" id="SignalP"/>
    </source>
</evidence>
<dbReference type="EMBL" id="JAMZEJ010000009">
    <property type="protein sequence ID" value="MCQ8242114.1"/>
    <property type="molecule type" value="Genomic_DNA"/>
</dbReference>
<dbReference type="InterPro" id="IPR001567">
    <property type="entry name" value="Pept_M3A_M3B_dom"/>
</dbReference>
<dbReference type="InterPro" id="IPR013647">
    <property type="entry name" value="OligopepF_N_dom"/>
</dbReference>
<dbReference type="Proteomes" id="UP001524547">
    <property type="component" value="Unassembled WGS sequence"/>
</dbReference>
<dbReference type="Pfam" id="PF08439">
    <property type="entry name" value="Peptidase_M3_N"/>
    <property type="match status" value="1"/>
</dbReference>
<feature type="domain" description="Peptidase M3A/M3B catalytic" evidence="8">
    <location>
        <begin position="237"/>
        <end position="610"/>
    </location>
</feature>
<keyword evidence="7" id="KW-0732">Signal</keyword>
<feature type="domain" description="Oligopeptidase F N-terminal" evidence="9">
    <location>
        <begin position="146"/>
        <end position="213"/>
    </location>
</feature>
<evidence type="ECO:0000259" key="9">
    <source>
        <dbReference type="Pfam" id="PF08439"/>
    </source>
</evidence>
<evidence type="ECO:0000256" key="2">
    <source>
        <dbReference type="ARBA" id="ARBA00022723"/>
    </source>
</evidence>
<protein>
    <submittedName>
        <fullName evidence="10">Oligoendopeptidase F family protein</fullName>
    </submittedName>
</protein>
<feature type="chain" id="PRO_5045326910" evidence="7">
    <location>
        <begin position="26"/>
        <end position="629"/>
    </location>
</feature>
<dbReference type="CDD" id="cd09608">
    <property type="entry name" value="M3B_PepF"/>
    <property type="match status" value="1"/>
</dbReference>
<dbReference type="SUPFAM" id="SSF55486">
    <property type="entry name" value="Metalloproteases ('zincins'), catalytic domain"/>
    <property type="match status" value="1"/>
</dbReference>
<keyword evidence="11" id="KW-1185">Reference proteome</keyword>
<dbReference type="InterPro" id="IPR042088">
    <property type="entry name" value="OligoPept_F_C"/>
</dbReference>
<keyword evidence="4 6" id="KW-0862">Zinc</keyword>